<dbReference type="AlphaFoldDB" id="A0A0J6Y1D2"/>
<feature type="transmembrane region" description="Helical" evidence="8">
    <location>
        <begin position="359"/>
        <end position="377"/>
    </location>
</feature>
<evidence type="ECO:0000256" key="5">
    <source>
        <dbReference type="ARBA" id="ARBA00022989"/>
    </source>
</evidence>
<feature type="transmembrane region" description="Helical" evidence="8">
    <location>
        <begin position="95"/>
        <end position="114"/>
    </location>
</feature>
<keyword evidence="4 8" id="KW-0812">Transmembrane</keyword>
<protein>
    <submittedName>
        <fullName evidence="10">Pantothenate transporter liz1</fullName>
    </submittedName>
</protein>
<feature type="transmembrane region" description="Helical" evidence="8">
    <location>
        <begin position="68"/>
        <end position="88"/>
    </location>
</feature>
<dbReference type="EMBL" id="DS028103">
    <property type="protein sequence ID" value="KMP02451.1"/>
    <property type="molecule type" value="Genomic_DNA"/>
</dbReference>
<dbReference type="PANTHER" id="PTHR43791">
    <property type="entry name" value="PERMEASE-RELATED"/>
    <property type="match status" value="1"/>
</dbReference>
<dbReference type="Pfam" id="PF07690">
    <property type="entry name" value="MFS_1"/>
    <property type="match status" value="1"/>
</dbReference>
<evidence type="ECO:0000256" key="2">
    <source>
        <dbReference type="ARBA" id="ARBA00022448"/>
    </source>
</evidence>
<feature type="transmembrane region" description="Helical" evidence="8">
    <location>
        <begin position="120"/>
        <end position="143"/>
    </location>
</feature>
<dbReference type="FunFam" id="1.20.1250.20:FF:000386">
    <property type="entry name" value="MFS general substrate transporter"/>
    <property type="match status" value="1"/>
</dbReference>
<feature type="transmembrane region" description="Helical" evidence="8">
    <location>
        <begin position="259"/>
        <end position="284"/>
    </location>
</feature>
<gene>
    <name evidence="10" type="ORF">CIRG_10274</name>
</gene>
<dbReference type="OrthoDB" id="3639251at2759"/>
<dbReference type="Gene3D" id="1.20.1250.20">
    <property type="entry name" value="MFS general substrate transporter like domains"/>
    <property type="match status" value="2"/>
</dbReference>
<organism evidence="10 11">
    <name type="scientific">Coccidioides immitis RMSCC 2394</name>
    <dbReference type="NCBI Taxonomy" id="404692"/>
    <lineage>
        <taxon>Eukaryota</taxon>
        <taxon>Fungi</taxon>
        <taxon>Dikarya</taxon>
        <taxon>Ascomycota</taxon>
        <taxon>Pezizomycotina</taxon>
        <taxon>Eurotiomycetes</taxon>
        <taxon>Eurotiomycetidae</taxon>
        <taxon>Onygenales</taxon>
        <taxon>Onygenaceae</taxon>
        <taxon>Coccidioides</taxon>
    </lineage>
</organism>
<sequence>MSNKFIEYLRGKESRPGEAALLRKLDFFILTFCCLMYFANYLDRSNLANAYVSGMKEDLNFQGNQFNIINTVFTVGYILGQVPSNLALYYLKPRIFFPSMMLVWGGLTMVTAAVKNPQGIMAIRFFLGLAESSTFVGTHYILGSWYTERELGKRSGIFTASGLAGTMFGGFIQTGINSSLHGARGMPGWRWLFIIDGLITVPIALYGLFLFPDTPSTTRAPYLTEADKALAIARVPERSAERTRIDWAFAKRVFSSWHWYGFVMLWVIAGETESFSTNSLLALYMKAHPTHKYTIAQMNNYPSGVPAVGIVSTLFWATLTDFLGGKRYLVGFWIGITGVATSAMILAPGSSTATIFGAYYWAGSVYACQATFFAWANDVMRYKDDALRSVVIASMNMGSNVINAWWSILFYPADTAPYFTRGMWAMIACSIAMAIWTAGLLYMSVREEKREARQNEITAEKVVVDVDEKV</sequence>
<evidence type="ECO:0000256" key="6">
    <source>
        <dbReference type="ARBA" id="ARBA00023136"/>
    </source>
</evidence>
<feature type="transmembrane region" description="Helical" evidence="8">
    <location>
        <begin position="21"/>
        <end position="39"/>
    </location>
</feature>
<feature type="transmembrane region" description="Helical" evidence="8">
    <location>
        <begin position="389"/>
        <end position="411"/>
    </location>
</feature>
<comment type="subcellular location">
    <subcellularLocation>
        <location evidence="1">Cell membrane</location>
        <topology evidence="1">Multi-pass membrane protein</topology>
    </subcellularLocation>
</comment>
<proteinExistence type="inferred from homology"/>
<dbReference type="FunFam" id="1.20.1250.20:FF:000065">
    <property type="entry name" value="Putative MFS pantothenate transporter"/>
    <property type="match status" value="1"/>
</dbReference>
<keyword evidence="6 8" id="KW-0472">Membrane</keyword>
<dbReference type="SUPFAM" id="SSF103473">
    <property type="entry name" value="MFS general substrate transporter"/>
    <property type="match status" value="1"/>
</dbReference>
<evidence type="ECO:0000256" key="8">
    <source>
        <dbReference type="SAM" id="Phobius"/>
    </source>
</evidence>
<feature type="domain" description="Major facilitator superfamily (MFS) profile" evidence="9">
    <location>
        <begin position="29"/>
        <end position="470"/>
    </location>
</feature>
<keyword evidence="2" id="KW-0813">Transport</keyword>
<evidence type="ECO:0000256" key="4">
    <source>
        <dbReference type="ARBA" id="ARBA00022692"/>
    </source>
</evidence>
<name>A0A0J6Y1D2_COCIT</name>
<dbReference type="InterPro" id="IPR020846">
    <property type="entry name" value="MFS_dom"/>
</dbReference>
<dbReference type="InterPro" id="IPR036259">
    <property type="entry name" value="MFS_trans_sf"/>
</dbReference>
<feature type="transmembrane region" description="Helical" evidence="8">
    <location>
        <begin position="155"/>
        <end position="176"/>
    </location>
</feature>
<dbReference type="PROSITE" id="PS50850">
    <property type="entry name" value="MFS"/>
    <property type="match status" value="1"/>
</dbReference>
<comment type="similarity">
    <text evidence="7">Belongs to the major facilitator superfamily. Allantoate permease family.</text>
</comment>
<evidence type="ECO:0000313" key="11">
    <source>
        <dbReference type="Proteomes" id="UP000054565"/>
    </source>
</evidence>
<dbReference type="GO" id="GO:0005886">
    <property type="term" value="C:plasma membrane"/>
    <property type="evidence" value="ECO:0007669"/>
    <property type="project" value="UniProtKB-SubCell"/>
</dbReference>
<feature type="transmembrane region" description="Helical" evidence="8">
    <location>
        <begin position="423"/>
        <end position="443"/>
    </location>
</feature>
<evidence type="ECO:0000256" key="1">
    <source>
        <dbReference type="ARBA" id="ARBA00004651"/>
    </source>
</evidence>
<evidence type="ECO:0000256" key="7">
    <source>
        <dbReference type="ARBA" id="ARBA00037968"/>
    </source>
</evidence>
<accession>A0A0J6Y1D2</accession>
<keyword evidence="5 8" id="KW-1133">Transmembrane helix</keyword>
<feature type="transmembrane region" description="Helical" evidence="8">
    <location>
        <begin position="330"/>
        <end position="347"/>
    </location>
</feature>
<dbReference type="InterPro" id="IPR011701">
    <property type="entry name" value="MFS"/>
</dbReference>
<dbReference type="Proteomes" id="UP000054565">
    <property type="component" value="Unassembled WGS sequence"/>
</dbReference>
<reference evidence="11" key="1">
    <citation type="journal article" date="2010" name="Genome Res.">
        <title>Population genomic sequencing of Coccidioides fungi reveals recent hybridization and transposon control.</title>
        <authorList>
            <person name="Neafsey D.E."/>
            <person name="Barker B.M."/>
            <person name="Sharpton T.J."/>
            <person name="Stajich J.E."/>
            <person name="Park D.J."/>
            <person name="Whiston E."/>
            <person name="Hung C.-Y."/>
            <person name="McMahan C."/>
            <person name="White J."/>
            <person name="Sykes S."/>
            <person name="Heiman D."/>
            <person name="Young S."/>
            <person name="Zeng Q."/>
            <person name="Abouelleil A."/>
            <person name="Aftuck L."/>
            <person name="Bessette D."/>
            <person name="Brown A."/>
            <person name="FitzGerald M."/>
            <person name="Lui A."/>
            <person name="Macdonald J.P."/>
            <person name="Priest M."/>
            <person name="Orbach M.J."/>
            <person name="Galgiani J.N."/>
            <person name="Kirkland T.N."/>
            <person name="Cole G.T."/>
            <person name="Birren B.W."/>
            <person name="Henn M.R."/>
            <person name="Taylor J.W."/>
            <person name="Rounsley S.D."/>
        </authorList>
    </citation>
    <scope>NUCLEOTIDE SEQUENCE [LARGE SCALE GENOMIC DNA]</scope>
    <source>
        <strain evidence="11">RMSCC 2394</strain>
    </source>
</reference>
<evidence type="ECO:0000259" key="9">
    <source>
        <dbReference type="PROSITE" id="PS50850"/>
    </source>
</evidence>
<dbReference type="GO" id="GO:0098717">
    <property type="term" value="P:pantothenate import across plasma membrane"/>
    <property type="evidence" value="ECO:0007669"/>
    <property type="project" value="TreeGrafter"/>
</dbReference>
<dbReference type="GO" id="GO:0015233">
    <property type="term" value="F:pantothenate transmembrane transporter activity"/>
    <property type="evidence" value="ECO:0007669"/>
    <property type="project" value="TreeGrafter"/>
</dbReference>
<evidence type="ECO:0000313" key="10">
    <source>
        <dbReference type="EMBL" id="KMP02451.1"/>
    </source>
</evidence>
<feature type="transmembrane region" description="Helical" evidence="8">
    <location>
        <begin position="188"/>
        <end position="211"/>
    </location>
</feature>
<keyword evidence="3" id="KW-1003">Cell membrane</keyword>
<dbReference type="PANTHER" id="PTHR43791:SF4">
    <property type="entry name" value="PANTOTHENATE TRANSPORTER FEN2"/>
    <property type="match status" value="1"/>
</dbReference>
<feature type="transmembrane region" description="Helical" evidence="8">
    <location>
        <begin position="304"/>
        <end position="323"/>
    </location>
</feature>
<evidence type="ECO:0000256" key="3">
    <source>
        <dbReference type="ARBA" id="ARBA00022475"/>
    </source>
</evidence>